<dbReference type="OrthoDB" id="1737997at2"/>
<comment type="caution">
    <text evidence="1">The sequence shown here is derived from an EMBL/GenBank/DDBJ whole genome shotgun (WGS) entry which is preliminary data.</text>
</comment>
<dbReference type="RefSeq" id="WP_004616919.1">
    <property type="nucleotide sequence ID" value="NZ_ACXX02000002.1"/>
</dbReference>
<protein>
    <recommendedName>
        <fullName evidence="3">Thioredoxin-like fold domain-containing protein</fullName>
    </recommendedName>
</protein>
<keyword evidence="2" id="KW-1185">Reference proteome</keyword>
<evidence type="ECO:0008006" key="3">
    <source>
        <dbReference type="Google" id="ProtNLM"/>
    </source>
</evidence>
<dbReference type="SUPFAM" id="SSF52833">
    <property type="entry name" value="Thioredoxin-like"/>
    <property type="match status" value="1"/>
</dbReference>
<evidence type="ECO:0000313" key="1">
    <source>
        <dbReference type="EMBL" id="EGD48888.1"/>
    </source>
</evidence>
<dbReference type="PROSITE" id="PS51257">
    <property type="entry name" value="PROKAR_LIPOPROTEIN"/>
    <property type="match status" value="1"/>
</dbReference>
<proteinExistence type="predicted"/>
<dbReference type="eggNOG" id="ENOG5033S35">
    <property type="taxonomic scope" value="Bacteria"/>
</dbReference>
<dbReference type="EMBL" id="ACXX02000002">
    <property type="protein sequence ID" value="EGD48888.1"/>
    <property type="molecule type" value="Genomic_DNA"/>
</dbReference>
<accession>F1T8Q6</accession>
<dbReference type="AlphaFoldDB" id="F1T8Q6"/>
<reference evidence="1" key="1">
    <citation type="submission" date="2009-07" db="EMBL/GenBank/DDBJ databases">
        <authorList>
            <consortium name="US DOE Joint Genome Institute (JGI-PGF)"/>
            <person name="Lucas S."/>
            <person name="Copeland A."/>
            <person name="Lapidus A."/>
            <person name="Glavina del Rio T."/>
            <person name="Tice H."/>
            <person name="Bruce D."/>
            <person name="Goodwin L."/>
            <person name="Pitluck S."/>
            <person name="Larimer F."/>
            <person name="Land M.L."/>
            <person name="Mouttaki H."/>
            <person name="He Z."/>
            <person name="Zhou J."/>
            <person name="Hemme C.L."/>
        </authorList>
    </citation>
    <scope>NUCLEOTIDE SEQUENCE</scope>
    <source>
        <strain evidence="1">DSM 2782</strain>
    </source>
</reference>
<reference evidence="1" key="2">
    <citation type="submission" date="2011-01" db="EMBL/GenBank/DDBJ databases">
        <title>The Non-contiguous Finished genome of Clostridium papyrosolvens.</title>
        <authorList>
            <person name="Lucas S."/>
            <person name="Copeland A."/>
            <person name="Lapidus A."/>
            <person name="Cheng J.-F."/>
            <person name="Goodwin L."/>
            <person name="Pitluck S."/>
            <person name="Misra M."/>
            <person name="Chertkov O."/>
            <person name="Detter J.C."/>
            <person name="Han C."/>
            <person name="Tapia R."/>
            <person name="Land M."/>
            <person name="Hauser L."/>
            <person name="Kyrpides N."/>
            <person name="Ivanova N."/>
            <person name="Pagani I."/>
            <person name="Mouttaki H."/>
            <person name="He Z."/>
            <person name="Zhou J."/>
            <person name="Hemme C.L."/>
            <person name="Woyke T."/>
        </authorList>
    </citation>
    <scope>NUCLEOTIDE SEQUENCE [LARGE SCALE GENOMIC DNA]</scope>
    <source>
        <strain evidence="1">DSM 2782</strain>
    </source>
</reference>
<name>F1T8Q6_9FIRM</name>
<evidence type="ECO:0000313" key="2">
    <source>
        <dbReference type="Proteomes" id="UP000003860"/>
    </source>
</evidence>
<organism evidence="1 2">
    <name type="scientific">Ruminiclostridium papyrosolvens DSM 2782</name>
    <dbReference type="NCBI Taxonomy" id="588581"/>
    <lineage>
        <taxon>Bacteria</taxon>
        <taxon>Bacillati</taxon>
        <taxon>Bacillota</taxon>
        <taxon>Clostridia</taxon>
        <taxon>Eubacteriales</taxon>
        <taxon>Oscillospiraceae</taxon>
        <taxon>Ruminiclostridium</taxon>
    </lineage>
</organism>
<sequence length="296" mass="33363">MKKHVIPAVLAIVVLIVMFAASCSDSRKSLELLSGDVIPSSAKLFGVSGEAYKISDIKSKYKVIFYLDSTNEDSMKRLDCISKTISLLNCKDISCLIVWEDRIPVEDIQKAGIDKEYNYSLKNKVSLSESKPNAFLLDEKNKIKIVTGYSYVALLNELINLNGEKDLSVKAEKMIVNNVSKSGDYIDNNKGKTLLMFMSSGCKICRVSEEVVSKNIDSMGKKINIITVRPDFDTRHSYDKNLEIDPQQIYFNIFCHKQGIQASNRKYPMFLIVNNDYSVEKLFTDANEAVKYVLGL</sequence>
<gene>
    <name evidence="1" type="ORF">Cpap_3315</name>
</gene>
<dbReference type="STRING" id="588581.Cpap_3315"/>
<dbReference type="Proteomes" id="UP000003860">
    <property type="component" value="Unassembled WGS sequence"/>
</dbReference>
<dbReference type="InterPro" id="IPR036249">
    <property type="entry name" value="Thioredoxin-like_sf"/>
</dbReference>